<evidence type="ECO:0000256" key="1">
    <source>
        <dbReference type="SAM" id="Phobius"/>
    </source>
</evidence>
<dbReference type="Proteomes" id="UP001185028">
    <property type="component" value="Unassembled WGS sequence"/>
</dbReference>
<evidence type="ECO:0000313" key="3">
    <source>
        <dbReference type="Proteomes" id="UP001185028"/>
    </source>
</evidence>
<keyword evidence="3" id="KW-1185">Reference proteome</keyword>
<comment type="caution">
    <text evidence="2">The sequence shown here is derived from an EMBL/GenBank/DDBJ whole genome shotgun (WGS) entry which is preliminary data.</text>
</comment>
<keyword evidence="1" id="KW-1133">Transmembrane helix</keyword>
<proteinExistence type="predicted"/>
<sequence length="109" mass="11896">MALYAPVCPCCQHVFTKQEARMLTKASARDDGFCPACYAELYPTRGSRAIVSGISLAVGLLVLTICLWNGGTLATIGVLIAVAVQLVVNYTLRPLFYSYQAYDEPLFKL</sequence>
<evidence type="ECO:0000313" key="2">
    <source>
        <dbReference type="EMBL" id="MDR6246747.1"/>
    </source>
</evidence>
<organism evidence="2 3">
    <name type="scientific">Paenibacillus hunanensis</name>
    <dbReference type="NCBI Taxonomy" id="539262"/>
    <lineage>
        <taxon>Bacteria</taxon>
        <taxon>Bacillati</taxon>
        <taxon>Bacillota</taxon>
        <taxon>Bacilli</taxon>
        <taxon>Bacillales</taxon>
        <taxon>Paenibacillaceae</taxon>
        <taxon>Paenibacillus</taxon>
    </lineage>
</organism>
<feature type="transmembrane region" description="Helical" evidence="1">
    <location>
        <begin position="74"/>
        <end position="92"/>
    </location>
</feature>
<dbReference type="EMBL" id="JAVDQH010000039">
    <property type="protein sequence ID" value="MDR6246747.1"/>
    <property type="molecule type" value="Genomic_DNA"/>
</dbReference>
<name>A0ABU1J887_9BACL</name>
<reference evidence="2 3" key="1">
    <citation type="submission" date="2023-07" db="EMBL/GenBank/DDBJ databases">
        <title>Genomic Encyclopedia of Type Strains, Phase IV (KMG-IV): sequencing the most valuable type-strain genomes for metagenomic binning, comparative biology and taxonomic classification.</title>
        <authorList>
            <person name="Goeker M."/>
        </authorList>
    </citation>
    <scope>NUCLEOTIDE SEQUENCE [LARGE SCALE GENOMIC DNA]</scope>
    <source>
        <strain evidence="2 3">DSM 22170</strain>
    </source>
</reference>
<protein>
    <submittedName>
        <fullName evidence="2">Uncharacterized protein</fullName>
    </submittedName>
</protein>
<accession>A0ABU1J887</accession>
<keyword evidence="1" id="KW-0812">Transmembrane</keyword>
<keyword evidence="1" id="KW-0472">Membrane</keyword>
<gene>
    <name evidence="2" type="ORF">JOC58_004692</name>
</gene>
<feature type="transmembrane region" description="Helical" evidence="1">
    <location>
        <begin position="49"/>
        <end position="68"/>
    </location>
</feature>
<dbReference type="RefSeq" id="WP_188776779.1">
    <property type="nucleotide sequence ID" value="NZ_BMMB01000007.1"/>
</dbReference>